<dbReference type="PANTHER" id="PTHR33445:SF1">
    <property type="entry name" value="ATP SYNTHASE SUBUNIT B"/>
    <property type="match status" value="1"/>
</dbReference>
<evidence type="ECO:0000313" key="15">
    <source>
        <dbReference type="EMBL" id="AHE51833.1"/>
    </source>
</evidence>
<dbReference type="Proteomes" id="UP000018851">
    <property type="component" value="Chromosome"/>
</dbReference>
<keyword evidence="6 13" id="KW-1133">Transmembrane helix</keyword>
<dbReference type="HAMAP" id="MF_01398">
    <property type="entry name" value="ATP_synth_b_bprime"/>
    <property type="match status" value="1"/>
</dbReference>
<comment type="function">
    <text evidence="10 13">F(1)F(0) ATP synthase produces ATP from ADP in the presence of a proton or sodium gradient. F-type ATPases consist of two structural domains, F(1) containing the extramembraneous catalytic core and F(0) containing the membrane proton channel, linked together by a central stalk and a peripheral stalk. During catalysis, ATP synthesis in the catalytic domain of F(1) is coupled via a rotary mechanism of the central stalk subunits to proton translocation.</text>
</comment>
<dbReference type="PATRIC" id="fig|1123269.5.peg.61"/>
<dbReference type="GO" id="GO:0045259">
    <property type="term" value="C:proton-transporting ATP synthase complex"/>
    <property type="evidence" value="ECO:0007669"/>
    <property type="project" value="UniProtKB-KW"/>
</dbReference>
<evidence type="ECO:0000256" key="12">
    <source>
        <dbReference type="ARBA" id="ARBA00037847"/>
    </source>
</evidence>
<evidence type="ECO:0000256" key="5">
    <source>
        <dbReference type="ARBA" id="ARBA00022781"/>
    </source>
</evidence>
<proteinExistence type="inferred from homology"/>
<dbReference type="GO" id="GO:0012505">
    <property type="term" value="C:endomembrane system"/>
    <property type="evidence" value="ECO:0007669"/>
    <property type="project" value="UniProtKB-SubCell"/>
</dbReference>
<evidence type="ECO:0000256" key="8">
    <source>
        <dbReference type="ARBA" id="ARBA00023136"/>
    </source>
</evidence>
<dbReference type="RefSeq" id="WP_025290220.1">
    <property type="nucleotide sequence ID" value="NZ_CP006644.1"/>
</dbReference>
<keyword evidence="2 13" id="KW-0813">Transport</keyword>
<dbReference type="Pfam" id="PF00430">
    <property type="entry name" value="ATP-synt_B"/>
    <property type="match status" value="1"/>
</dbReference>
<dbReference type="InterPro" id="IPR050059">
    <property type="entry name" value="ATP_synthase_B_chain"/>
</dbReference>
<evidence type="ECO:0000313" key="16">
    <source>
        <dbReference type="Proteomes" id="UP000018851"/>
    </source>
</evidence>
<comment type="subcellular location">
    <subcellularLocation>
        <location evidence="13">Cell membrane</location>
        <topology evidence="13">Single-pass membrane protein</topology>
    </subcellularLocation>
    <subcellularLocation>
        <location evidence="12">Endomembrane system</location>
        <topology evidence="12">Single-pass membrane protein</topology>
    </subcellularLocation>
</comment>
<keyword evidence="7 13" id="KW-0406">Ion transport</keyword>
<organism evidence="15 16">
    <name type="scientific">Sphingomonas sanxanigenens DSM 19645 = NX02</name>
    <dbReference type="NCBI Taxonomy" id="1123269"/>
    <lineage>
        <taxon>Bacteria</taxon>
        <taxon>Pseudomonadati</taxon>
        <taxon>Pseudomonadota</taxon>
        <taxon>Alphaproteobacteria</taxon>
        <taxon>Sphingomonadales</taxon>
        <taxon>Sphingomonadaceae</taxon>
        <taxon>Sphingomonas</taxon>
    </lineage>
</organism>
<dbReference type="EMBL" id="CP006644">
    <property type="protein sequence ID" value="AHE51833.1"/>
    <property type="molecule type" value="Genomic_DNA"/>
</dbReference>
<evidence type="ECO:0000256" key="9">
    <source>
        <dbReference type="ARBA" id="ARBA00023310"/>
    </source>
</evidence>
<keyword evidence="9 13" id="KW-0066">ATP synthesis</keyword>
<dbReference type="AlphaFoldDB" id="W0A667"/>
<evidence type="ECO:0000256" key="6">
    <source>
        <dbReference type="ARBA" id="ARBA00022989"/>
    </source>
</evidence>
<dbReference type="GO" id="GO:0005886">
    <property type="term" value="C:plasma membrane"/>
    <property type="evidence" value="ECO:0007669"/>
    <property type="project" value="UniProtKB-SubCell"/>
</dbReference>
<evidence type="ECO:0000256" key="4">
    <source>
        <dbReference type="ARBA" id="ARBA00022692"/>
    </source>
</evidence>
<dbReference type="STRING" id="1123269.NX02_00320"/>
<gene>
    <name evidence="13" type="primary">atpF</name>
    <name evidence="15" type="ORF">NX02_00320</name>
</gene>
<dbReference type="GO" id="GO:0046933">
    <property type="term" value="F:proton-transporting ATP synthase activity, rotational mechanism"/>
    <property type="evidence" value="ECO:0007669"/>
    <property type="project" value="UniProtKB-UniRule"/>
</dbReference>
<accession>W0A667</accession>
<comment type="similarity">
    <text evidence="1 13 14">Belongs to the ATPase B chain family.</text>
</comment>
<dbReference type="PANTHER" id="PTHR33445">
    <property type="entry name" value="ATP SYNTHASE SUBUNIT B', CHLOROPLASTIC"/>
    <property type="match status" value="1"/>
</dbReference>
<keyword evidence="3 13" id="KW-0138">CF(0)</keyword>
<dbReference type="eggNOG" id="COG0711">
    <property type="taxonomic scope" value="Bacteria"/>
</dbReference>
<evidence type="ECO:0000256" key="2">
    <source>
        <dbReference type="ARBA" id="ARBA00022448"/>
    </source>
</evidence>
<evidence type="ECO:0000256" key="13">
    <source>
        <dbReference type="HAMAP-Rule" id="MF_01398"/>
    </source>
</evidence>
<keyword evidence="13" id="KW-1003">Cell membrane</keyword>
<evidence type="ECO:0000256" key="3">
    <source>
        <dbReference type="ARBA" id="ARBA00022547"/>
    </source>
</evidence>
<keyword evidence="16" id="KW-1185">Reference proteome</keyword>
<dbReference type="HOGENOM" id="CLU_079215_1_2_5"/>
<feature type="transmembrane region" description="Helical" evidence="13">
    <location>
        <begin position="15"/>
        <end position="34"/>
    </location>
</feature>
<evidence type="ECO:0000256" key="10">
    <source>
        <dbReference type="ARBA" id="ARBA00025198"/>
    </source>
</evidence>
<sequence>MPQIAQLAATYSSQIFWVLLTFGFVFFVIGLGMVPKIQATVDQRDRQIAGDLAAADAARKAADERDEAYRAKAEANRAEALKLTQAAKADAAAASEARVAEGDARNEATIAAAEARIRAATDAALLEIEAVAAEAAQDIVARLSGVPVSADEATQAVKAAMNHG</sequence>
<comment type="function">
    <text evidence="11">Component of the F(0) channel, it forms part of the peripheral stalk, linking F(1) to F(0). The b'-subunit is a diverged and duplicated form of b found in plants and photosynthetic bacteria.</text>
</comment>
<evidence type="ECO:0000256" key="7">
    <source>
        <dbReference type="ARBA" id="ARBA00023065"/>
    </source>
</evidence>
<comment type="subunit">
    <text evidence="13">F-type ATPases have 2 components, F(1) - the catalytic core - and F(0) - the membrane proton channel. F(1) has five subunits: alpha(3), beta(3), gamma(1), delta(1), epsilon(1). F(0) has three main subunits: a(1), b(2) and c(10-14). The alpha and beta chains form an alternating ring which encloses part of the gamma chain. F(1) is attached to F(0) by a central stalk formed by the gamma and epsilon chains, while a peripheral stalk is formed by the delta and b chains.</text>
</comment>
<reference evidence="15 16" key="1">
    <citation type="submission" date="2013-07" db="EMBL/GenBank/DDBJ databases">
        <title>Completed genome of Sphingomonas sanxanigenens NX02.</title>
        <authorList>
            <person name="Ma T."/>
            <person name="Huang H."/>
            <person name="Wu M."/>
            <person name="Li X."/>
            <person name="Li G."/>
        </authorList>
    </citation>
    <scope>NUCLEOTIDE SEQUENCE [LARGE SCALE GENOMIC DNA]</scope>
    <source>
        <strain evidence="15 16">NX02</strain>
    </source>
</reference>
<evidence type="ECO:0000256" key="1">
    <source>
        <dbReference type="ARBA" id="ARBA00005513"/>
    </source>
</evidence>
<keyword evidence="4 13" id="KW-0812">Transmembrane</keyword>
<protein>
    <recommendedName>
        <fullName evidence="13">ATP synthase subunit b</fullName>
    </recommendedName>
    <alternativeName>
        <fullName evidence="13">ATP synthase F(0) sector subunit b</fullName>
    </alternativeName>
    <alternativeName>
        <fullName evidence="13">ATPase subunit I</fullName>
    </alternativeName>
    <alternativeName>
        <fullName evidence="13">F-type ATPase subunit b</fullName>
        <shortName evidence="13">F-ATPase subunit b</shortName>
    </alternativeName>
</protein>
<name>W0A667_9SPHN</name>
<dbReference type="GO" id="GO:0046961">
    <property type="term" value="F:proton-transporting ATPase activity, rotational mechanism"/>
    <property type="evidence" value="ECO:0007669"/>
    <property type="project" value="TreeGrafter"/>
</dbReference>
<evidence type="ECO:0000256" key="11">
    <source>
        <dbReference type="ARBA" id="ARBA00025614"/>
    </source>
</evidence>
<evidence type="ECO:0000256" key="14">
    <source>
        <dbReference type="RuleBase" id="RU003848"/>
    </source>
</evidence>
<dbReference type="KEGG" id="ssan:NX02_00320"/>
<dbReference type="OrthoDB" id="9805716at2"/>
<dbReference type="InterPro" id="IPR002146">
    <property type="entry name" value="ATP_synth_b/b'su_bac/chlpt"/>
</dbReference>
<keyword evidence="8 13" id="KW-0472">Membrane</keyword>
<keyword evidence="5 13" id="KW-0375">Hydrogen ion transport</keyword>